<sequence length="368" mass="40894">MLEKGRISAFQMAIMMYPTVLATGFLALPTITAQYANNDLWLTGIVASLSGFLAIFVTTRLHELYPKQTIIESSEHIVGKIPGKMLGIAYFLFFMHVTGFISREYAEFVKGNFLFKTPIILIIASIVLLAALAVRGGVEMLARSAVIFTPIFILPLFFLLLLIPDLDTGNLLPVLHRGFVPVLKGTATPQAWLSEFFLMTFLLPTLTCPDQGKKWGLISLIVIVLSMTYVNLMTYSVFGIDTGNKTSPMLIAFRYIRLGDFFENLEAVLLAMWVVGNFVKISMFFYATVLSFAQCFTLSDYRPTVLPIGILIVAFSLFDLPSFPVMASVIRYAIPFYLPAFLVVIPLVLLIAAVLRKPQRTGKGEQAP</sequence>
<evidence type="ECO:0000256" key="2">
    <source>
        <dbReference type="ARBA" id="ARBA00007998"/>
    </source>
</evidence>
<feature type="transmembrane region" description="Helical" evidence="8">
    <location>
        <begin position="141"/>
        <end position="163"/>
    </location>
</feature>
<dbReference type="EMBL" id="JXAK01000044">
    <property type="protein sequence ID" value="KIL39053.1"/>
    <property type="molecule type" value="Genomic_DNA"/>
</dbReference>
<feature type="transmembrane region" description="Helical" evidence="8">
    <location>
        <begin position="305"/>
        <end position="330"/>
    </location>
</feature>
<dbReference type="Pfam" id="PF03845">
    <property type="entry name" value="Spore_permease"/>
    <property type="match status" value="1"/>
</dbReference>
<keyword evidence="10" id="KW-1185">Reference proteome</keyword>
<keyword evidence="7 8" id="KW-0472">Membrane</keyword>
<protein>
    <submittedName>
        <fullName evidence="9">Spore gernimation protein</fullName>
    </submittedName>
</protein>
<dbReference type="InterPro" id="IPR004761">
    <property type="entry name" value="Spore_GerAB"/>
</dbReference>
<keyword evidence="4" id="KW-0309">Germination</keyword>
<proteinExistence type="inferred from homology"/>
<gene>
    <name evidence="9" type="ORF">SD70_22225</name>
</gene>
<keyword evidence="3" id="KW-0813">Transport</keyword>
<feature type="transmembrane region" description="Helical" evidence="8">
    <location>
        <begin position="81"/>
        <end position="101"/>
    </location>
</feature>
<keyword evidence="6 8" id="KW-1133">Transmembrane helix</keyword>
<comment type="subcellular location">
    <subcellularLocation>
        <location evidence="1">Membrane</location>
        <topology evidence="1">Multi-pass membrane protein</topology>
    </subcellularLocation>
</comment>
<dbReference type="NCBIfam" id="TIGR00912">
    <property type="entry name" value="2A0309"/>
    <property type="match status" value="1"/>
</dbReference>
<feature type="transmembrane region" description="Helical" evidence="8">
    <location>
        <begin position="7"/>
        <end position="28"/>
    </location>
</feature>
<keyword evidence="5 8" id="KW-0812">Transmembrane</keyword>
<evidence type="ECO:0000256" key="4">
    <source>
        <dbReference type="ARBA" id="ARBA00022544"/>
    </source>
</evidence>
<feature type="transmembrane region" description="Helical" evidence="8">
    <location>
        <begin position="336"/>
        <end position="355"/>
    </location>
</feature>
<evidence type="ECO:0000313" key="9">
    <source>
        <dbReference type="EMBL" id="KIL39053.1"/>
    </source>
</evidence>
<feature type="transmembrane region" description="Helical" evidence="8">
    <location>
        <begin position="215"/>
        <end position="238"/>
    </location>
</feature>
<feature type="transmembrane region" description="Helical" evidence="8">
    <location>
        <begin position="113"/>
        <end position="134"/>
    </location>
</feature>
<organism evidence="9 10">
    <name type="scientific">Gordoniibacillus kamchatkensis</name>
    <dbReference type="NCBI Taxonomy" id="1590651"/>
    <lineage>
        <taxon>Bacteria</taxon>
        <taxon>Bacillati</taxon>
        <taxon>Bacillota</taxon>
        <taxon>Bacilli</taxon>
        <taxon>Bacillales</taxon>
        <taxon>Paenibacillaceae</taxon>
        <taxon>Gordoniibacillus</taxon>
    </lineage>
</organism>
<evidence type="ECO:0000256" key="1">
    <source>
        <dbReference type="ARBA" id="ARBA00004141"/>
    </source>
</evidence>
<evidence type="ECO:0000256" key="6">
    <source>
        <dbReference type="ARBA" id="ARBA00022989"/>
    </source>
</evidence>
<evidence type="ECO:0000256" key="5">
    <source>
        <dbReference type="ARBA" id="ARBA00022692"/>
    </source>
</evidence>
<comment type="caution">
    <text evidence="9">The sequence shown here is derived from an EMBL/GenBank/DDBJ whole genome shotgun (WGS) entry which is preliminary data.</text>
</comment>
<feature type="transmembrane region" description="Helical" evidence="8">
    <location>
        <begin position="267"/>
        <end position="293"/>
    </location>
</feature>
<feature type="transmembrane region" description="Helical" evidence="8">
    <location>
        <begin position="40"/>
        <end position="61"/>
    </location>
</feature>
<comment type="similarity">
    <text evidence="2">Belongs to the amino acid-polyamine-organocation (APC) superfamily. Spore germination protein (SGP) (TC 2.A.3.9) family.</text>
</comment>
<dbReference type="PANTHER" id="PTHR34975:SF2">
    <property type="entry name" value="SPORE GERMINATION PROTEIN A2"/>
    <property type="match status" value="1"/>
</dbReference>
<evidence type="ECO:0000256" key="8">
    <source>
        <dbReference type="SAM" id="Phobius"/>
    </source>
</evidence>
<evidence type="ECO:0000256" key="7">
    <source>
        <dbReference type="ARBA" id="ARBA00023136"/>
    </source>
</evidence>
<dbReference type="RefSeq" id="WP_041049816.1">
    <property type="nucleotide sequence ID" value="NZ_JXAK01000044.1"/>
</dbReference>
<dbReference type="PANTHER" id="PTHR34975">
    <property type="entry name" value="SPORE GERMINATION PROTEIN A2"/>
    <property type="match status" value="1"/>
</dbReference>
<dbReference type="Proteomes" id="UP000031967">
    <property type="component" value="Unassembled WGS sequence"/>
</dbReference>
<feature type="transmembrane region" description="Helical" evidence="8">
    <location>
        <begin position="191"/>
        <end position="208"/>
    </location>
</feature>
<reference evidence="9 10" key="1">
    <citation type="submission" date="2014-12" db="EMBL/GenBank/DDBJ databases">
        <title>Draft genome sequence of Paenibacillus kamchatkensis strain B-2647.</title>
        <authorList>
            <person name="Karlyshev A.V."/>
            <person name="Kudryashova E.B."/>
        </authorList>
    </citation>
    <scope>NUCLEOTIDE SEQUENCE [LARGE SCALE GENOMIC DNA]</scope>
    <source>
        <strain evidence="9 10">VKM B-2647</strain>
    </source>
</reference>
<name>A0ABR5ADY7_9BACL</name>
<accession>A0ABR5ADY7</accession>
<evidence type="ECO:0000256" key="3">
    <source>
        <dbReference type="ARBA" id="ARBA00022448"/>
    </source>
</evidence>
<evidence type="ECO:0000313" key="10">
    <source>
        <dbReference type="Proteomes" id="UP000031967"/>
    </source>
</evidence>